<evidence type="ECO:0000259" key="8">
    <source>
        <dbReference type="PROSITE" id="PS00022"/>
    </source>
</evidence>
<evidence type="ECO:0000256" key="4">
    <source>
        <dbReference type="ARBA" id="ARBA00022801"/>
    </source>
</evidence>
<dbReference type="AlphaFoldDB" id="A0A0K0EVY5"/>
<evidence type="ECO:0000256" key="3">
    <source>
        <dbReference type="ARBA" id="ARBA00022723"/>
    </source>
</evidence>
<keyword evidence="1" id="KW-0245">EGF-like domain</keyword>
<dbReference type="InterPro" id="IPR035914">
    <property type="entry name" value="Sperma_CUB_dom_sf"/>
</dbReference>
<evidence type="ECO:0000256" key="1">
    <source>
        <dbReference type="ARBA" id="ARBA00022536"/>
    </source>
</evidence>
<keyword evidence="3" id="KW-0479">Metal-binding</keyword>
<dbReference type="GO" id="GO:0004222">
    <property type="term" value="F:metalloendopeptidase activity"/>
    <property type="evidence" value="ECO:0007669"/>
    <property type="project" value="InterPro"/>
</dbReference>
<dbReference type="PROSITE" id="PS00022">
    <property type="entry name" value="EGF_1"/>
    <property type="match status" value="1"/>
</dbReference>
<keyword evidence="6" id="KW-0482">Metalloprotease</keyword>
<evidence type="ECO:0000259" key="9">
    <source>
        <dbReference type="PROSITE" id="PS01186"/>
    </source>
</evidence>
<keyword evidence="5" id="KW-0862">Zinc</keyword>
<evidence type="ECO:0000256" key="7">
    <source>
        <dbReference type="SAM" id="MobiDB-lite"/>
    </source>
</evidence>
<dbReference type="Pfam" id="PF01400">
    <property type="entry name" value="Astacin"/>
    <property type="match status" value="1"/>
</dbReference>
<dbReference type="InterPro" id="IPR001506">
    <property type="entry name" value="Peptidase_M12A"/>
</dbReference>
<name>A0A0K0EVY5_STRVS</name>
<proteinExistence type="predicted"/>
<protein>
    <submittedName>
        <fullName evidence="11">Astacin domain-containing protein</fullName>
    </submittedName>
</protein>
<reference evidence="11" key="2">
    <citation type="submission" date="2015-08" db="UniProtKB">
        <authorList>
            <consortium name="WormBaseParasite"/>
        </authorList>
    </citation>
    <scope>IDENTIFICATION</scope>
</reference>
<dbReference type="GO" id="GO:0006508">
    <property type="term" value="P:proteolysis"/>
    <property type="evidence" value="ECO:0007669"/>
    <property type="project" value="UniProtKB-KW"/>
</dbReference>
<dbReference type="Proteomes" id="UP000035680">
    <property type="component" value="Unassembled WGS sequence"/>
</dbReference>
<feature type="domain" description="EGF-like" evidence="8 9">
    <location>
        <begin position="286"/>
        <end position="297"/>
    </location>
</feature>
<dbReference type="InterPro" id="IPR000742">
    <property type="entry name" value="EGF"/>
</dbReference>
<dbReference type="InterPro" id="IPR024079">
    <property type="entry name" value="MetalloPept_cat_dom_sf"/>
</dbReference>
<keyword evidence="4" id="KW-0378">Hydrolase</keyword>
<dbReference type="SUPFAM" id="SSF55486">
    <property type="entry name" value="Metalloproteases ('zincins'), catalytic domain"/>
    <property type="match status" value="1"/>
</dbReference>
<evidence type="ECO:0000313" key="10">
    <source>
        <dbReference type="Proteomes" id="UP000035680"/>
    </source>
</evidence>
<evidence type="ECO:0000256" key="2">
    <source>
        <dbReference type="ARBA" id="ARBA00022670"/>
    </source>
</evidence>
<organism evidence="10 11">
    <name type="scientific">Strongyloides venezuelensis</name>
    <name type="common">Threadworm</name>
    <dbReference type="NCBI Taxonomy" id="75913"/>
    <lineage>
        <taxon>Eukaryota</taxon>
        <taxon>Metazoa</taxon>
        <taxon>Ecdysozoa</taxon>
        <taxon>Nematoda</taxon>
        <taxon>Chromadorea</taxon>
        <taxon>Rhabditida</taxon>
        <taxon>Tylenchina</taxon>
        <taxon>Panagrolaimomorpha</taxon>
        <taxon>Strongyloidoidea</taxon>
        <taxon>Strongyloididae</taxon>
        <taxon>Strongyloides</taxon>
    </lineage>
</organism>
<accession>A0A0K0EVY5</accession>
<dbReference type="SUPFAM" id="SSF49854">
    <property type="entry name" value="Spermadhesin, CUB domain"/>
    <property type="match status" value="1"/>
</dbReference>
<keyword evidence="10" id="KW-1185">Reference proteome</keyword>
<keyword evidence="2" id="KW-0645">Protease</keyword>
<dbReference type="PROSITE" id="PS01186">
    <property type="entry name" value="EGF_2"/>
    <property type="match status" value="1"/>
</dbReference>
<evidence type="ECO:0000256" key="6">
    <source>
        <dbReference type="ARBA" id="ARBA00023049"/>
    </source>
</evidence>
<dbReference type="WBParaSite" id="SVE_0068400.1">
    <property type="protein sequence ID" value="SVE_0068400.1"/>
    <property type="gene ID" value="SVE_0068400"/>
</dbReference>
<feature type="compositionally biased region" description="Low complexity" evidence="7">
    <location>
        <begin position="55"/>
        <end position="68"/>
    </location>
</feature>
<evidence type="ECO:0000256" key="5">
    <source>
        <dbReference type="ARBA" id="ARBA00022833"/>
    </source>
</evidence>
<dbReference type="PANTHER" id="PTHR10127:SF780">
    <property type="entry name" value="METALLOENDOPEPTIDASE"/>
    <property type="match status" value="1"/>
</dbReference>
<feature type="compositionally biased region" description="Basic residues" evidence="7">
    <location>
        <begin position="32"/>
        <end position="54"/>
    </location>
</feature>
<dbReference type="PANTHER" id="PTHR10127">
    <property type="entry name" value="DISCOIDIN, CUB, EGF, LAMININ , AND ZINC METALLOPROTEASE DOMAIN CONTAINING"/>
    <property type="match status" value="1"/>
</dbReference>
<dbReference type="Gene3D" id="3.40.390.10">
    <property type="entry name" value="Collagenase (Catalytic Domain)"/>
    <property type="match status" value="1"/>
</dbReference>
<evidence type="ECO:0000313" key="11">
    <source>
        <dbReference type="WBParaSite" id="SVE_0068400.1"/>
    </source>
</evidence>
<feature type="region of interest" description="Disordered" evidence="7">
    <location>
        <begin position="29"/>
        <end position="69"/>
    </location>
</feature>
<reference evidence="10" key="1">
    <citation type="submission" date="2014-07" db="EMBL/GenBank/DDBJ databases">
        <authorList>
            <person name="Martin A.A"/>
            <person name="De Silva N."/>
        </authorList>
    </citation>
    <scope>NUCLEOTIDE SEQUENCE</scope>
</reference>
<sequence>MSVLYILQNVVESKKSKKLIQRNGASITIIRKPNKKKAGKKPKPKSTTKRKTTSKKTTTSKPSQKPGSYKSPYYIKQNLIKYSLNNKLLEKFWYLLYRQAKYISELTCLKIEEPRIGEEIDIDIGYCSETGVKLSTKKGRPTKVCLNENTTENEMLFYFGYALGLVPEITRSDSNLYVKVFENNILQTDYEQYYKVQQYRSEIIANSSFDYYSKMLSSQSSKSRKNETRTYRFETNLGEYYDKTAYMYEFFSHNDLKRLWYLYCDNKCKKLRCKNYGYPKNNCEKCICPPPFTGKECEIPFPKFKDCGNTTEFIANSSKLFYTIENIRLDCHYLIKSKNNKKVQFIVENLYIPREIDCHLKYGLIVKYREDRGAEGLYLCGNYTGISFPSLTSEVYLTIIGTGKNSLNFSIQEN</sequence>
<dbReference type="GO" id="GO:0046872">
    <property type="term" value="F:metal ion binding"/>
    <property type="evidence" value="ECO:0007669"/>
    <property type="project" value="UniProtKB-KW"/>
</dbReference>